<sequence length="537" mass="57648">MGLRNLLHQVNGSNAVGELKMEASSSRSSEAKRTGRRSVLEIKRVSSEEPPDSRYNNLQNRGSAADSVQYPTKSGLLDVRDSRLAEGLSSTAAKSQIVSDVPVLRQQPRPSATSYLLPQRNVMKLPSLLAPQVESKRKVDPTNTDAATKKVWRKVDAPPIQVGKLLQQHAEKSEREASSLVTPSQLGTEPQPVVMQSALPSPPSSQQVFIGSTNPNEKLHVILRLDPLSDQLNVHTHVPVLKEVSALSSGSMFLSKESSSTQGIGVATSKPDTILAVGAQLLTSVDNSSHGAGFAFKLEATSLHGKDVVNSSDGGDTGDSIQDQASHPPTVNNTVESDPDNDDNVVLQAMDGPNIQSMGALQDHSIAPVLPPVLPLVRRDPTLNAYPIVPPQPTAFTQRFQSGSSLPKLISPADPGRSHSPSHHLSSSSNPPWDVHADVLAASSTSPDITLPLFNLPCLKLPSIAPSSKIQMAAVHTKQAKQASLPRSVPYQPSSGTLLYGSYRAPVYQNALSRGHPSSVMYSEYYKHRSSRMRQRA</sequence>
<dbReference type="AlphaFoldDB" id="A0A250X8P8"/>
<feature type="compositionally biased region" description="Polar residues" evidence="1">
    <location>
        <begin position="179"/>
        <end position="188"/>
    </location>
</feature>
<evidence type="ECO:0000256" key="1">
    <source>
        <dbReference type="SAM" id="MobiDB-lite"/>
    </source>
</evidence>
<evidence type="ECO:0000313" key="3">
    <source>
        <dbReference type="Proteomes" id="UP000232323"/>
    </source>
</evidence>
<feature type="region of interest" description="Disordered" evidence="1">
    <location>
        <begin position="20"/>
        <end position="69"/>
    </location>
</feature>
<evidence type="ECO:0000313" key="2">
    <source>
        <dbReference type="EMBL" id="GAX79262.1"/>
    </source>
</evidence>
<dbReference type="Proteomes" id="UP000232323">
    <property type="component" value="Unassembled WGS sequence"/>
</dbReference>
<gene>
    <name evidence="2" type="ORF">CEUSTIGMA_g6702.t1</name>
</gene>
<feature type="compositionally biased region" description="Polar residues" evidence="1">
    <location>
        <begin position="394"/>
        <end position="405"/>
    </location>
</feature>
<reference evidence="2 3" key="1">
    <citation type="submission" date="2017-08" db="EMBL/GenBank/DDBJ databases">
        <title>Acidophilic green algal genome provides insights into adaptation to an acidic environment.</title>
        <authorList>
            <person name="Hirooka S."/>
            <person name="Hirose Y."/>
            <person name="Kanesaki Y."/>
            <person name="Higuchi S."/>
            <person name="Fujiwara T."/>
            <person name="Onuma R."/>
            <person name="Era A."/>
            <person name="Ohbayashi R."/>
            <person name="Uzuka A."/>
            <person name="Nozaki H."/>
            <person name="Yoshikawa H."/>
            <person name="Miyagishima S.Y."/>
        </authorList>
    </citation>
    <scope>NUCLEOTIDE SEQUENCE [LARGE SCALE GENOMIC DNA]</scope>
    <source>
        <strain evidence="2 3">NIES-2499</strain>
    </source>
</reference>
<protein>
    <submittedName>
        <fullName evidence="2">Uncharacterized protein</fullName>
    </submittedName>
</protein>
<comment type="caution">
    <text evidence="2">The sequence shown here is derived from an EMBL/GenBank/DDBJ whole genome shotgun (WGS) entry which is preliminary data.</text>
</comment>
<feature type="compositionally biased region" description="Polar residues" evidence="1">
    <location>
        <begin position="309"/>
        <end position="336"/>
    </location>
</feature>
<feature type="compositionally biased region" description="Basic and acidic residues" evidence="1">
    <location>
        <begin position="29"/>
        <end position="47"/>
    </location>
</feature>
<feature type="region of interest" description="Disordered" evidence="1">
    <location>
        <begin position="307"/>
        <end position="344"/>
    </location>
</feature>
<feature type="region of interest" description="Disordered" evidence="1">
    <location>
        <begin position="388"/>
        <end position="431"/>
    </location>
</feature>
<accession>A0A250X8P8</accession>
<feature type="region of interest" description="Disordered" evidence="1">
    <location>
        <begin position="166"/>
        <end position="188"/>
    </location>
</feature>
<dbReference type="EMBL" id="BEGY01000040">
    <property type="protein sequence ID" value="GAX79262.1"/>
    <property type="molecule type" value="Genomic_DNA"/>
</dbReference>
<proteinExistence type="predicted"/>
<keyword evidence="3" id="KW-1185">Reference proteome</keyword>
<organism evidence="2 3">
    <name type="scientific">Chlamydomonas eustigma</name>
    <dbReference type="NCBI Taxonomy" id="1157962"/>
    <lineage>
        <taxon>Eukaryota</taxon>
        <taxon>Viridiplantae</taxon>
        <taxon>Chlorophyta</taxon>
        <taxon>core chlorophytes</taxon>
        <taxon>Chlorophyceae</taxon>
        <taxon>CS clade</taxon>
        <taxon>Chlamydomonadales</taxon>
        <taxon>Chlamydomonadaceae</taxon>
        <taxon>Chlamydomonas</taxon>
    </lineage>
</organism>
<name>A0A250X8P8_9CHLO</name>